<gene>
    <name evidence="3" type="ORF">DNK34_15005</name>
    <name evidence="2" type="ORF">DNK44_24420</name>
</gene>
<dbReference type="AlphaFoldDB" id="A0A4V2KBH6"/>
<dbReference type="GO" id="GO:0006313">
    <property type="term" value="P:DNA transposition"/>
    <property type="evidence" value="ECO:0007669"/>
    <property type="project" value="InterPro"/>
</dbReference>
<evidence type="ECO:0000259" key="1">
    <source>
        <dbReference type="SMART" id="SM01321"/>
    </source>
</evidence>
<feature type="domain" description="Transposase IS200-like" evidence="1">
    <location>
        <begin position="9"/>
        <end position="133"/>
    </location>
</feature>
<dbReference type="NCBIfam" id="NF047646">
    <property type="entry name" value="REP_Tyr_transpos"/>
    <property type="match status" value="1"/>
</dbReference>
<dbReference type="EMBL" id="QJUM01000017">
    <property type="protein sequence ID" value="TBV04052.1"/>
    <property type="molecule type" value="Genomic_DNA"/>
</dbReference>
<dbReference type="GO" id="GO:0043565">
    <property type="term" value="F:sequence-specific DNA binding"/>
    <property type="evidence" value="ECO:0007669"/>
    <property type="project" value="TreeGrafter"/>
</dbReference>
<dbReference type="SMART" id="SM01321">
    <property type="entry name" value="Y1_Tnp"/>
    <property type="match status" value="1"/>
</dbReference>
<dbReference type="Proteomes" id="UP000293172">
    <property type="component" value="Unassembled WGS sequence"/>
</dbReference>
<dbReference type="Gene3D" id="3.30.70.1290">
    <property type="entry name" value="Transposase IS200-like"/>
    <property type="match status" value="1"/>
</dbReference>
<dbReference type="OrthoDB" id="9794403at2"/>
<accession>A0A4V2KBH6</accession>
<dbReference type="GO" id="GO:0004803">
    <property type="term" value="F:transposase activity"/>
    <property type="evidence" value="ECO:0007669"/>
    <property type="project" value="InterPro"/>
</dbReference>
<dbReference type="InterPro" id="IPR002686">
    <property type="entry name" value="Transposase_17"/>
</dbReference>
<organism evidence="2 5">
    <name type="scientific">Phytopseudomonas dryadis</name>
    <dbReference type="NCBI Taxonomy" id="2487520"/>
    <lineage>
        <taxon>Bacteria</taxon>
        <taxon>Pseudomonadati</taxon>
        <taxon>Pseudomonadota</taxon>
        <taxon>Gammaproteobacteria</taxon>
        <taxon>Pseudomonadales</taxon>
        <taxon>Pseudomonadaceae</taxon>
        <taxon>Phytopseudomonas</taxon>
    </lineage>
</organism>
<dbReference type="EMBL" id="QJUL01000060">
    <property type="protein sequence ID" value="TBU85223.1"/>
    <property type="molecule type" value="Genomic_DNA"/>
</dbReference>
<name>A0A4V2KBH6_9GAMM</name>
<dbReference type="InterPro" id="IPR036515">
    <property type="entry name" value="Transposase_17_sf"/>
</dbReference>
<dbReference type="SUPFAM" id="SSF143422">
    <property type="entry name" value="Transposase IS200-like"/>
    <property type="match status" value="1"/>
</dbReference>
<dbReference type="Proteomes" id="UP000291334">
    <property type="component" value="Unassembled WGS sequence"/>
</dbReference>
<dbReference type="RefSeq" id="WP_131175938.1">
    <property type="nucleotide sequence ID" value="NZ_QJUL01000060.1"/>
</dbReference>
<reference evidence="4 5" key="1">
    <citation type="submission" date="2018-06" db="EMBL/GenBank/DDBJ databases">
        <title>Three novel Pseudomonas species isolated from symptomatic oak.</title>
        <authorList>
            <person name="Bueno-Gonzalez V."/>
            <person name="Brady C."/>
        </authorList>
    </citation>
    <scope>NUCLEOTIDE SEQUENCE [LARGE SCALE GENOMIC DNA]</scope>
    <source>
        <strain evidence="3 4">P26B</strain>
        <strain evidence="2 5">P6B</strain>
    </source>
</reference>
<protein>
    <submittedName>
        <fullName evidence="2">Transposase</fullName>
    </submittedName>
</protein>
<evidence type="ECO:0000313" key="3">
    <source>
        <dbReference type="EMBL" id="TBV04052.1"/>
    </source>
</evidence>
<comment type="caution">
    <text evidence="2">The sequence shown here is derived from an EMBL/GenBank/DDBJ whole genome shotgun (WGS) entry which is preliminary data.</text>
</comment>
<dbReference type="PANTHER" id="PTHR36966:SF1">
    <property type="entry name" value="REP-ASSOCIATED TYROSINE TRANSPOSASE"/>
    <property type="match status" value="1"/>
</dbReference>
<evidence type="ECO:0000313" key="2">
    <source>
        <dbReference type="EMBL" id="TBU85223.1"/>
    </source>
</evidence>
<sequence length="176" mass="20881">MPNYRRVHTPGSTWFFTAALLRRRDNDLLVRHVEVLRDAVLRVQRLHPFVIDAWVVLPEHMHCVWTLPPGDSARPLRWRLLKTFFCRALPPAEYRAMVHLPRGQRGIWQRGYCEHLIRNEEDFRWHVDYVHLNPLKHGLVRQARDWPHSSVHRDVRAGWSPLERASRSELEVAGDA</sequence>
<evidence type="ECO:0000313" key="4">
    <source>
        <dbReference type="Proteomes" id="UP000291334"/>
    </source>
</evidence>
<proteinExistence type="predicted"/>
<dbReference type="InterPro" id="IPR052715">
    <property type="entry name" value="RAYT_transposase"/>
</dbReference>
<evidence type="ECO:0000313" key="5">
    <source>
        <dbReference type="Proteomes" id="UP000293172"/>
    </source>
</evidence>
<keyword evidence="4" id="KW-1185">Reference proteome</keyword>
<dbReference type="PANTHER" id="PTHR36966">
    <property type="entry name" value="REP-ASSOCIATED TYROSINE TRANSPOSASE"/>
    <property type="match status" value="1"/>
</dbReference>